<dbReference type="NCBIfam" id="TIGR01793">
    <property type="entry name" value="cit_synth_euk"/>
    <property type="match status" value="1"/>
</dbReference>
<dbReference type="EMBL" id="GAMC01006160">
    <property type="protein sequence ID" value="JAC00396.1"/>
    <property type="molecule type" value="mRNA"/>
</dbReference>
<feature type="region of interest" description="Disordered" evidence="4">
    <location>
        <begin position="487"/>
        <end position="513"/>
    </location>
</feature>
<reference evidence="5" key="1">
    <citation type="submission" date="2013-07" db="EMBL/GenBank/DDBJ databases">
        <authorList>
            <person name="Geib S."/>
        </authorList>
    </citation>
    <scope>NUCLEOTIDE SEQUENCE</scope>
</reference>
<dbReference type="GO" id="GO:0005759">
    <property type="term" value="C:mitochondrial matrix"/>
    <property type="evidence" value="ECO:0007669"/>
    <property type="project" value="TreeGrafter"/>
</dbReference>
<evidence type="ECO:0000256" key="4">
    <source>
        <dbReference type="SAM" id="MobiDB-lite"/>
    </source>
</evidence>
<dbReference type="NCBIfam" id="NF007128">
    <property type="entry name" value="PRK09569.1"/>
    <property type="match status" value="1"/>
</dbReference>
<dbReference type="PRINTS" id="PR00143">
    <property type="entry name" value="CITRTSNTHASE"/>
</dbReference>
<dbReference type="InterPro" id="IPR002020">
    <property type="entry name" value="Citrate_synthase"/>
</dbReference>
<organism evidence="5">
    <name type="scientific">Ceratitis capitata</name>
    <name type="common">Mediterranean fruit fly</name>
    <name type="synonym">Tephritis capitata</name>
    <dbReference type="NCBI Taxonomy" id="7213"/>
    <lineage>
        <taxon>Eukaryota</taxon>
        <taxon>Metazoa</taxon>
        <taxon>Ecdysozoa</taxon>
        <taxon>Arthropoda</taxon>
        <taxon>Hexapoda</taxon>
        <taxon>Insecta</taxon>
        <taxon>Pterygota</taxon>
        <taxon>Neoptera</taxon>
        <taxon>Endopterygota</taxon>
        <taxon>Diptera</taxon>
        <taxon>Brachycera</taxon>
        <taxon>Muscomorpha</taxon>
        <taxon>Tephritoidea</taxon>
        <taxon>Tephritidae</taxon>
        <taxon>Ceratitis</taxon>
        <taxon>Ceratitis</taxon>
    </lineage>
</organism>
<protein>
    <recommendedName>
        <fullName evidence="3">Citrate synthase</fullName>
    </recommendedName>
</protein>
<dbReference type="OrthoDB" id="8017587at2759"/>
<evidence type="ECO:0000256" key="1">
    <source>
        <dbReference type="ARBA" id="ARBA00004751"/>
    </source>
</evidence>
<proteinExistence type="evidence at transcript level"/>
<dbReference type="Pfam" id="PF00285">
    <property type="entry name" value="Citrate_synt"/>
    <property type="match status" value="1"/>
</dbReference>
<dbReference type="GO" id="GO:0006101">
    <property type="term" value="P:citrate metabolic process"/>
    <property type="evidence" value="ECO:0007669"/>
    <property type="project" value="InterPro"/>
</dbReference>
<accession>W8BGJ4</accession>
<dbReference type="FunFam" id="1.10.580.10:FF:000001">
    <property type="entry name" value="Citrate synthase"/>
    <property type="match status" value="1"/>
</dbReference>
<dbReference type="GO" id="GO:0046912">
    <property type="term" value="F:acyltransferase activity, acyl groups converted into alkyl on transfer"/>
    <property type="evidence" value="ECO:0007669"/>
    <property type="project" value="InterPro"/>
</dbReference>
<name>W8BGJ4_CERCA</name>
<dbReference type="UniPathway" id="UPA00223">
    <property type="reaction ID" value="UER00717"/>
</dbReference>
<dbReference type="InterPro" id="IPR010109">
    <property type="entry name" value="Citrate_synthase_euk"/>
</dbReference>
<dbReference type="InterPro" id="IPR016142">
    <property type="entry name" value="Citrate_synth-like_lrg_a-sub"/>
</dbReference>
<feature type="active site" evidence="2">
    <location>
        <position position="426"/>
    </location>
</feature>
<sequence>KINKKKINSYIMIFRRLSSPRSFSCLRHNIRRPLLRNYSDDKCGGKDGGSDGKADLRTVVAEQVKSERARVKKFAVEKANTKIGEVTVSQIYGGMRGIPALLCETSSLDPEEGIRFRGLTIQDLYDKLPKLECGEEPLPEAVFWLLMTGKIPSKEQAKMITDEWNDKAELPDYVKKLIDDMPTDLHPMSQLSIAVTSLNKDSQFMKAYKKGLKKLDFWKYSLEDTMTLIAKLPNIAARIYRNMYRGGKGCDEIDKKLDWSGNFARMMDYEDPIFHELLRLYLSIHCDHDSGNVSSHTTHLVASALSDPFISYAAGLNGLAGPLHGLANQEVLVWIEKMRKELGSENPPEDQVRDYVQKTLKAGQVIPGFGHAELRKIDPRYTAQQDFAKVYLPNYEGFLLVNTIFKVVPPILESLGKVKNPWPNVDAHSGTLLMYFGMKEMQFYTVLFGVSRALGVLSSITWHRAFVIPIERPKSYTTEDLMELVKKQEEEEQKNSGKGGKDGDKKADKTKKC</sequence>
<feature type="compositionally biased region" description="Basic and acidic residues" evidence="4">
    <location>
        <begin position="487"/>
        <end position="507"/>
    </location>
</feature>
<dbReference type="PANTHER" id="PTHR11739:SF8">
    <property type="entry name" value="CITRATE SYNTHASE, MITOCHONDRIAL"/>
    <property type="match status" value="1"/>
</dbReference>
<dbReference type="PANTHER" id="PTHR11739">
    <property type="entry name" value="CITRATE SYNTHASE"/>
    <property type="match status" value="1"/>
</dbReference>
<reference evidence="5" key="2">
    <citation type="journal article" date="2014" name="BMC Genomics">
        <title>A genomic perspective to assessing quality of mass-reared SIT flies used in Mediterranean fruit fly (Ceratitis capitata) eradication in California.</title>
        <authorList>
            <person name="Calla B."/>
            <person name="Hall B."/>
            <person name="Hou S."/>
            <person name="Geib S.M."/>
        </authorList>
    </citation>
    <scope>NUCLEOTIDE SEQUENCE</scope>
</reference>
<evidence type="ECO:0000313" key="5">
    <source>
        <dbReference type="EMBL" id="JAC00396.1"/>
    </source>
</evidence>
<feature type="non-terminal residue" evidence="5">
    <location>
        <position position="1"/>
    </location>
</feature>
<dbReference type="AlphaFoldDB" id="W8BGJ4"/>
<gene>
    <name evidence="5" type="primary">CISY2</name>
</gene>
<dbReference type="GO" id="GO:0006099">
    <property type="term" value="P:tricarboxylic acid cycle"/>
    <property type="evidence" value="ECO:0007669"/>
    <property type="project" value="UniProtKB-UniPathway"/>
</dbReference>
<evidence type="ECO:0000256" key="2">
    <source>
        <dbReference type="PIRSR" id="PIRSR610109-1"/>
    </source>
</evidence>
<dbReference type="Gene3D" id="1.10.580.10">
    <property type="entry name" value="Citrate Synthase, domain 1"/>
    <property type="match status" value="1"/>
</dbReference>
<dbReference type="SUPFAM" id="SSF48256">
    <property type="entry name" value="Citrate synthase"/>
    <property type="match status" value="1"/>
</dbReference>
<comment type="similarity">
    <text evidence="3">Belongs to the citrate synthase family.</text>
</comment>
<evidence type="ECO:0000256" key="3">
    <source>
        <dbReference type="RuleBase" id="RU000441"/>
    </source>
</evidence>
<keyword evidence="3" id="KW-0808">Transferase</keyword>
<feature type="active site" evidence="2">
    <location>
        <position position="324"/>
    </location>
</feature>
<feature type="active site" evidence="2">
    <location>
        <position position="371"/>
    </location>
</feature>
<dbReference type="Gene3D" id="1.10.230.10">
    <property type="entry name" value="Cytochrome P450-Terp, domain 2"/>
    <property type="match status" value="1"/>
</dbReference>
<comment type="pathway">
    <text evidence="1">Carbohydrate metabolism; tricarboxylic acid cycle; isocitrate from oxaloacetate: step 1/2.</text>
</comment>
<dbReference type="InterPro" id="IPR036969">
    <property type="entry name" value="Citrate_synthase_sf"/>
</dbReference>
<dbReference type="InterPro" id="IPR016143">
    <property type="entry name" value="Citrate_synth-like_sm_a-sub"/>
</dbReference>
<dbReference type="GO" id="GO:0005975">
    <property type="term" value="P:carbohydrate metabolic process"/>
    <property type="evidence" value="ECO:0007669"/>
    <property type="project" value="TreeGrafter"/>
</dbReference>